<dbReference type="GO" id="GO:0008967">
    <property type="term" value="F:phosphoglycolate phosphatase activity"/>
    <property type="evidence" value="ECO:0007669"/>
    <property type="project" value="TreeGrafter"/>
</dbReference>
<gene>
    <name evidence="3" type="ORF">SAMN05518683_101234</name>
</gene>
<dbReference type="InterPro" id="IPR023214">
    <property type="entry name" value="HAD_sf"/>
</dbReference>
<dbReference type="InterPro" id="IPR036412">
    <property type="entry name" value="HAD-like_sf"/>
</dbReference>
<dbReference type="InterPro" id="IPR050155">
    <property type="entry name" value="HAD-like_hydrolase_sf"/>
</dbReference>
<sequence>MTFSKETIRIAVFDLDGTLYEDTTHFRYYAEQLAAKLSADKQPLFWKDYYDMLEGNHPAAVGRVYDAEKDRILEVDPASYRVTTVWDWEGKETGEEDTYMSPVAFDFHSMIAVGDGWWLPAAAAKHYGVSSTFDAYQKTKAYMQTEDFQFAEIPERRFWLQQLGRRMHLILLTNSESDDVEKLLKTLDLEGIFDEVIPGAAKPARTKTHFKRVLEKYNAAPEEVLSIGDNYLNDIVPAENLAIPAVLIDPSGKTPIRSVTERIATLQELFPLLRR</sequence>
<name>A0A1I5LHQ0_9BACI</name>
<dbReference type="EMBL" id="FOXD01000001">
    <property type="protein sequence ID" value="SFO96346.1"/>
    <property type="molecule type" value="Genomic_DNA"/>
</dbReference>
<protein>
    <submittedName>
        <fullName evidence="3">Putative hydrolase of the HAD superfamily</fullName>
    </submittedName>
</protein>
<organism evidence="3 4">
    <name type="scientific">Salibacterium halotolerans</name>
    <dbReference type="NCBI Taxonomy" id="1884432"/>
    <lineage>
        <taxon>Bacteria</taxon>
        <taxon>Bacillati</taxon>
        <taxon>Bacillota</taxon>
        <taxon>Bacilli</taxon>
        <taxon>Bacillales</taxon>
        <taxon>Bacillaceae</taxon>
    </lineage>
</organism>
<evidence type="ECO:0000313" key="4">
    <source>
        <dbReference type="Proteomes" id="UP000198892"/>
    </source>
</evidence>
<evidence type="ECO:0000256" key="1">
    <source>
        <dbReference type="ARBA" id="ARBA00022801"/>
    </source>
</evidence>
<proteinExistence type="predicted"/>
<dbReference type="Proteomes" id="UP000198892">
    <property type="component" value="Unassembled WGS sequence"/>
</dbReference>
<keyword evidence="4" id="KW-1185">Reference proteome</keyword>
<evidence type="ECO:0000256" key="2">
    <source>
        <dbReference type="ARBA" id="ARBA00022842"/>
    </source>
</evidence>
<dbReference type="RefSeq" id="WP_170840902.1">
    <property type="nucleotide sequence ID" value="NZ_FOXD01000001.1"/>
</dbReference>
<dbReference type="GO" id="GO:0006281">
    <property type="term" value="P:DNA repair"/>
    <property type="evidence" value="ECO:0007669"/>
    <property type="project" value="TreeGrafter"/>
</dbReference>
<keyword evidence="1 3" id="KW-0378">Hydrolase</keyword>
<dbReference type="AlphaFoldDB" id="A0A1I5LHQ0"/>
<dbReference type="Gene3D" id="3.40.50.1000">
    <property type="entry name" value="HAD superfamily/HAD-like"/>
    <property type="match status" value="1"/>
</dbReference>
<dbReference type="PANTHER" id="PTHR43434">
    <property type="entry name" value="PHOSPHOGLYCOLATE PHOSPHATASE"/>
    <property type="match status" value="1"/>
</dbReference>
<dbReference type="PANTHER" id="PTHR43434:SF1">
    <property type="entry name" value="PHOSPHOGLYCOLATE PHOSPHATASE"/>
    <property type="match status" value="1"/>
</dbReference>
<dbReference type="STRING" id="1884432.SAMN05518683_101234"/>
<dbReference type="SUPFAM" id="SSF56784">
    <property type="entry name" value="HAD-like"/>
    <property type="match status" value="1"/>
</dbReference>
<keyword evidence="2" id="KW-0460">Magnesium</keyword>
<evidence type="ECO:0000313" key="3">
    <source>
        <dbReference type="EMBL" id="SFO96346.1"/>
    </source>
</evidence>
<dbReference type="Pfam" id="PF00702">
    <property type="entry name" value="Hydrolase"/>
    <property type="match status" value="1"/>
</dbReference>
<reference evidence="4" key="1">
    <citation type="submission" date="2016-10" db="EMBL/GenBank/DDBJ databases">
        <authorList>
            <person name="Varghese N."/>
            <person name="Submissions S."/>
        </authorList>
    </citation>
    <scope>NUCLEOTIDE SEQUENCE [LARGE SCALE GENOMIC DNA]</scope>
    <source>
        <strain evidence="4">S7</strain>
    </source>
</reference>
<accession>A0A1I5LHQ0</accession>